<dbReference type="EMBL" id="CAIJEN010000001">
    <property type="protein sequence ID" value="CAD0082787.1"/>
    <property type="molecule type" value="Genomic_DNA"/>
</dbReference>
<name>A0A9N8JBG4_9PEZI</name>
<organism evidence="8 9">
    <name type="scientific">Aureobasidium vineae</name>
    <dbReference type="NCBI Taxonomy" id="2773715"/>
    <lineage>
        <taxon>Eukaryota</taxon>
        <taxon>Fungi</taxon>
        <taxon>Dikarya</taxon>
        <taxon>Ascomycota</taxon>
        <taxon>Pezizomycotina</taxon>
        <taxon>Dothideomycetes</taxon>
        <taxon>Dothideomycetidae</taxon>
        <taxon>Dothideales</taxon>
        <taxon>Saccotheciaceae</taxon>
        <taxon>Aureobasidium</taxon>
    </lineage>
</organism>
<evidence type="ECO:0000256" key="4">
    <source>
        <dbReference type="ARBA" id="ARBA00022989"/>
    </source>
</evidence>
<keyword evidence="4 6" id="KW-1133">Transmembrane helix</keyword>
<dbReference type="SUPFAM" id="SSF103473">
    <property type="entry name" value="MFS general substrate transporter"/>
    <property type="match status" value="1"/>
</dbReference>
<proteinExistence type="inferred from homology"/>
<feature type="domain" description="Major facilitator superfamily (MFS) profile" evidence="7">
    <location>
        <begin position="9"/>
        <end position="111"/>
    </location>
</feature>
<dbReference type="InterPro" id="IPR020846">
    <property type="entry name" value="MFS_dom"/>
</dbReference>
<dbReference type="GO" id="GO:0005351">
    <property type="term" value="F:carbohydrate:proton symporter activity"/>
    <property type="evidence" value="ECO:0007669"/>
    <property type="project" value="TreeGrafter"/>
</dbReference>
<evidence type="ECO:0000259" key="7">
    <source>
        <dbReference type="PROSITE" id="PS50850"/>
    </source>
</evidence>
<comment type="subcellular location">
    <subcellularLocation>
        <location evidence="1">Membrane</location>
        <topology evidence="1">Multi-pass membrane protein</topology>
    </subcellularLocation>
</comment>
<feature type="transmembrane region" description="Helical" evidence="6">
    <location>
        <begin position="49"/>
        <end position="69"/>
    </location>
</feature>
<keyword evidence="5 6" id="KW-0472">Membrane</keyword>
<dbReference type="Pfam" id="PF00083">
    <property type="entry name" value="Sugar_tr"/>
    <property type="match status" value="1"/>
</dbReference>
<dbReference type="PROSITE" id="PS50850">
    <property type="entry name" value="MFS"/>
    <property type="match status" value="1"/>
</dbReference>
<accession>A0A9N8JBG4</accession>
<dbReference type="InterPro" id="IPR036259">
    <property type="entry name" value="MFS_trans_sf"/>
</dbReference>
<evidence type="ECO:0000256" key="3">
    <source>
        <dbReference type="ARBA" id="ARBA00022692"/>
    </source>
</evidence>
<gene>
    <name evidence="8" type="ORF">AWRI4619_LOCUS1354</name>
</gene>
<keyword evidence="3 6" id="KW-0812">Transmembrane</keyword>
<evidence type="ECO:0000313" key="8">
    <source>
        <dbReference type="EMBL" id="CAD0082787.1"/>
    </source>
</evidence>
<feature type="transmembrane region" description="Helical" evidence="6">
    <location>
        <begin position="12"/>
        <end position="37"/>
    </location>
</feature>
<protein>
    <recommendedName>
        <fullName evidence="7">Major facilitator superfamily (MFS) profile domain-containing protein</fullName>
    </recommendedName>
</protein>
<dbReference type="PANTHER" id="PTHR48022:SF9">
    <property type="entry name" value="MAJOR FACILITATOR SUPERFAMILY (MFS) PROFILE DOMAIN-CONTAINING PROTEIN"/>
    <property type="match status" value="1"/>
</dbReference>
<evidence type="ECO:0000313" key="9">
    <source>
        <dbReference type="Proteomes" id="UP000716446"/>
    </source>
</evidence>
<evidence type="ECO:0000256" key="2">
    <source>
        <dbReference type="ARBA" id="ARBA00010992"/>
    </source>
</evidence>
<keyword evidence="9" id="KW-1185">Reference proteome</keyword>
<comment type="caution">
    <text evidence="8">The sequence shown here is derived from an EMBL/GenBank/DDBJ whole genome shotgun (WGS) entry which is preliminary data.</text>
</comment>
<dbReference type="Proteomes" id="UP000716446">
    <property type="component" value="Unassembled WGS sequence"/>
</dbReference>
<dbReference type="InterPro" id="IPR005828">
    <property type="entry name" value="MFS_sugar_transport-like"/>
</dbReference>
<evidence type="ECO:0000256" key="6">
    <source>
        <dbReference type="SAM" id="Phobius"/>
    </source>
</evidence>
<dbReference type="GO" id="GO:0016020">
    <property type="term" value="C:membrane"/>
    <property type="evidence" value="ECO:0007669"/>
    <property type="project" value="UniProtKB-SubCell"/>
</dbReference>
<dbReference type="InterPro" id="IPR050360">
    <property type="entry name" value="MFS_Sugar_Transporters"/>
</dbReference>
<sequence length="111" mass="11539">MGKATVILSSAFLAIGGFLFGYDSGIIGGVISFPQFIEYFNNPNSTVTGGIVSTFQGGAVLGTIINMVVADRLGRKKTIAAGSVISLIGCVLQAAAVNMVMLMIGRYDSRK</sequence>
<reference evidence="8" key="1">
    <citation type="submission" date="2020-06" db="EMBL/GenBank/DDBJ databases">
        <authorList>
            <person name="Onetto C."/>
        </authorList>
    </citation>
    <scope>NUCLEOTIDE SEQUENCE</scope>
</reference>
<comment type="similarity">
    <text evidence="2">Belongs to the major facilitator superfamily. Sugar transporter (TC 2.A.1.1) family.</text>
</comment>
<evidence type="ECO:0000256" key="5">
    <source>
        <dbReference type="ARBA" id="ARBA00023136"/>
    </source>
</evidence>
<feature type="transmembrane region" description="Helical" evidence="6">
    <location>
        <begin position="81"/>
        <end position="104"/>
    </location>
</feature>
<evidence type="ECO:0000256" key="1">
    <source>
        <dbReference type="ARBA" id="ARBA00004141"/>
    </source>
</evidence>
<dbReference type="PANTHER" id="PTHR48022">
    <property type="entry name" value="PLASTIDIC GLUCOSE TRANSPORTER 4"/>
    <property type="match status" value="1"/>
</dbReference>
<dbReference type="Gene3D" id="1.20.1250.20">
    <property type="entry name" value="MFS general substrate transporter like domains"/>
    <property type="match status" value="1"/>
</dbReference>
<dbReference type="AlphaFoldDB" id="A0A9N8JBG4"/>